<dbReference type="InterPro" id="IPR013517">
    <property type="entry name" value="FG-GAP"/>
</dbReference>
<accession>A0A221KAM3</accession>
<dbReference type="InterPro" id="IPR018511">
    <property type="entry name" value="Hemolysin-typ_Ca-bd_CS"/>
</dbReference>
<dbReference type="Pfam" id="PF00353">
    <property type="entry name" value="HemolysinCabind"/>
    <property type="match status" value="7"/>
</dbReference>
<protein>
    <submittedName>
        <fullName evidence="5">Uncharacterized protein</fullName>
    </submittedName>
</protein>
<keyword evidence="2" id="KW-0677">Repeat</keyword>
<evidence type="ECO:0000256" key="4">
    <source>
        <dbReference type="ARBA" id="ARBA00023180"/>
    </source>
</evidence>
<dbReference type="SMART" id="SM00191">
    <property type="entry name" value="Int_alpha"/>
    <property type="match status" value="7"/>
</dbReference>
<dbReference type="InterPro" id="IPR001343">
    <property type="entry name" value="Hemolysn_Ca-bd"/>
</dbReference>
<dbReference type="KEGG" id="vff:VITFI_CDS0236"/>
<sequence>MGITVYGTAGNNTLQGSTGNDSLIGLAGHDLLNGNVGADTLIGGFGNDTYVVDSTADRLTERLNQGTDLVRSTVSWQLGSNFENLALWGTANIKGIGNNAKNIIYGNSGANELNGNGGIDTLFGGLGNDTYVVDTSADRVIEKRNAGIDLVLSSQSFTLTNYVENLTLTGTKAIKGSGNSANNVLTGNAAANQLNGNGGQDTLIGGLGNDTYVVDSLSDVVTEAGGTDLIQASVSYTLAANGVENLTLTGISALNGTGNTSANVITGNTAANRLDGGAGSDTLIGGTGNDTYVVDSLSDVVTEAGGTDLIQASVSYTLATNGVENLTLTGVTDLNGTGNASANVITGNTGANRLEGGAGNDSLSGAAGTDTLIGGAGNDTYSVDSTSDIVTEVAGEGVDLIQASVSYTLTANGVENLTLTGTSALNGTGNTSANVITGNAGANTLASGGGVDTLVGAAGADVFTLVDSDLTALTTSSGAAMSIDGGADWDTLTLATTTATLLDLVAITDATGSGTARLQNIQTVNLGASGAQQLALQAQDVVSLASSNVLNSGNASSLGWSNGSYSLSASESRYQLVIEGSAQDEVLKSTLDSSSNGEWAFVGTLNQGGTTYDVYNDVGGTAQIIVNAAVQFNSGLVHITPATVTLSALEATSGGFVIRGLSAGEKNGWSVSSAGDVNGDGLADLIVGAPASDPSGGDGAGRSYVVFGKTNSTAVNVSTLTSGTNSEGFVINGQALSSAAGWSVSDAGDVNGDGLADVIVGSPGGAPSFSRIGAGRSYVVFGTTASSALDLSVLTAGSSTQGFVINGQTTGDLSGYSVSSAGDVNGDGLDDLIVGAYQSDPNGQSGAGRSYVVFGKTGGSVVEVSSLTAGTSTTGFVINGEAADDKSGFSVSAAGDVNGDGLADLIIGGHSTDATGADAGRSYVVFGKTDGSVVNASDLATGNSTAGFVIDGASSSELSGWAVSDAGDVNGDGLADLIVSASCDPVNSTQTGRSYVVFGKTGGAIVELSDLTAGTGSGGFVIRGETTGDWTGYAVSSAGDVNGDGLDDLIVGAHGADAEAGTSYVVYGKTGGAVVELSSLTSGMSSAGFVISGGASADWSGYSVSTAGDVNGDGDGFDDLIVSSPYADTSAGSDAGVSYIVFGGADAMTQWVFDSRDGDAIGTSSAESLTGTSGNNQIVAGAGDDTLTGAGGADVLYGGAGNDVIVLNASNVTALGQTGGSQAVMRVDGGTGIDTLRIDGAGITLNLTPLKTPVIQNIDIVDLTGSGNNVLTLSVLDVLQLGAANTFSTAGRQQLMVSGDAGDSVTLSDSGNWSVAGSLSYGGQSYTLYNHNSSAAQLLIDTDLLP</sequence>
<dbReference type="PRINTS" id="PR00313">
    <property type="entry name" value="CABNDNGRPT"/>
</dbReference>
<dbReference type="OrthoDB" id="8601083at2"/>
<dbReference type="Gene3D" id="2.150.10.10">
    <property type="entry name" value="Serralysin-like metalloprotease, C-terminal"/>
    <property type="match status" value="7"/>
</dbReference>
<dbReference type="InterPro" id="IPR013519">
    <property type="entry name" value="Int_alpha_beta-p"/>
</dbReference>
<dbReference type="Proteomes" id="UP000199729">
    <property type="component" value="Chromosome"/>
</dbReference>
<dbReference type="GO" id="GO:0016787">
    <property type="term" value="F:hydrolase activity"/>
    <property type="evidence" value="ECO:0007669"/>
    <property type="project" value="UniProtKB-KW"/>
</dbReference>
<evidence type="ECO:0000256" key="3">
    <source>
        <dbReference type="ARBA" id="ARBA00022801"/>
    </source>
</evidence>
<dbReference type="InterPro" id="IPR011049">
    <property type="entry name" value="Serralysin-like_metalloprot_C"/>
</dbReference>
<reference evidence="5 6" key="1">
    <citation type="submission" date="2017-07" db="EMBL/GenBank/DDBJ databases">
        <title>Complete Genome Sequence of the cosmetic ferment Vitreoscilla filiformis (ATCC15551).</title>
        <authorList>
            <person name="Contreras S."/>
            <person name="Sagory-Zalkind P."/>
            <person name="Blanquart H."/>
            <person name="Iltis A."/>
            <person name="Morand S.C."/>
        </authorList>
    </citation>
    <scope>NUCLEOTIDE SEQUENCE [LARGE SCALE GENOMIC DNA]</scope>
    <source>
        <strain evidence="5 6">ATCC 15551</strain>
    </source>
</reference>
<gene>
    <name evidence="5" type="ORF">VITFI_CDS0236</name>
</gene>
<dbReference type="PROSITE" id="PS00330">
    <property type="entry name" value="HEMOLYSIN_CALCIUM"/>
    <property type="match status" value="3"/>
</dbReference>
<dbReference type="SUPFAM" id="SSF51120">
    <property type="entry name" value="beta-Roll"/>
    <property type="match status" value="4"/>
</dbReference>
<evidence type="ECO:0000256" key="2">
    <source>
        <dbReference type="ARBA" id="ARBA00022737"/>
    </source>
</evidence>
<evidence type="ECO:0000256" key="1">
    <source>
        <dbReference type="ARBA" id="ARBA00022729"/>
    </source>
</evidence>
<dbReference type="Pfam" id="PF01839">
    <property type="entry name" value="FG-GAP"/>
    <property type="match status" value="6"/>
</dbReference>
<dbReference type="InterPro" id="IPR028994">
    <property type="entry name" value="Integrin_alpha_N"/>
</dbReference>
<dbReference type="RefSeq" id="WP_157725506.1">
    <property type="nucleotide sequence ID" value="NZ_CP022423.1"/>
</dbReference>
<dbReference type="GO" id="GO:0005509">
    <property type="term" value="F:calcium ion binding"/>
    <property type="evidence" value="ECO:0007669"/>
    <property type="project" value="InterPro"/>
</dbReference>
<evidence type="ECO:0000313" key="6">
    <source>
        <dbReference type="Proteomes" id="UP000199729"/>
    </source>
</evidence>
<evidence type="ECO:0000313" key="5">
    <source>
        <dbReference type="EMBL" id="ASM76015.1"/>
    </source>
</evidence>
<dbReference type="SUPFAM" id="SSF69318">
    <property type="entry name" value="Integrin alpha N-terminal domain"/>
    <property type="match status" value="3"/>
</dbReference>
<proteinExistence type="predicted"/>
<dbReference type="PROSITE" id="PS51470">
    <property type="entry name" value="FG_GAP"/>
    <property type="match status" value="6"/>
</dbReference>
<dbReference type="EMBL" id="CP022423">
    <property type="protein sequence ID" value="ASM76015.1"/>
    <property type="molecule type" value="Genomic_DNA"/>
</dbReference>
<name>A0A221KAM3_VITFI</name>
<keyword evidence="4" id="KW-0325">Glycoprotein</keyword>
<keyword evidence="1" id="KW-0732">Signal</keyword>
<dbReference type="Gene3D" id="2.130.10.130">
    <property type="entry name" value="Integrin alpha, N-terminal"/>
    <property type="match status" value="3"/>
</dbReference>
<dbReference type="PANTHER" id="PTHR23221:SF7">
    <property type="entry name" value="PHOSPHATIDYLINOSITOL-GLYCAN-SPECIFIC PHOSPHOLIPASE D"/>
    <property type="match status" value="1"/>
</dbReference>
<dbReference type="PANTHER" id="PTHR23221">
    <property type="entry name" value="GLYCOSYLPHOSPHATIDYLINOSITOL PHOSPHOLIPASE D"/>
    <property type="match status" value="1"/>
</dbReference>
<keyword evidence="6" id="KW-1185">Reference proteome</keyword>
<keyword evidence="3" id="KW-0378">Hydrolase</keyword>
<organism evidence="5 6">
    <name type="scientific">Vitreoscilla filiformis</name>
    <dbReference type="NCBI Taxonomy" id="63"/>
    <lineage>
        <taxon>Bacteria</taxon>
        <taxon>Pseudomonadati</taxon>
        <taxon>Pseudomonadota</taxon>
        <taxon>Betaproteobacteria</taxon>
        <taxon>Neisseriales</taxon>
        <taxon>Neisseriaceae</taxon>
        <taxon>Vitreoscilla</taxon>
    </lineage>
</organism>